<keyword evidence="2" id="KW-1185">Reference proteome</keyword>
<reference evidence="1 2" key="1">
    <citation type="submission" date="2023-06" db="EMBL/GenBank/DDBJ databases">
        <title>Genome sequence of Methanimicrococcus sp. At1.</title>
        <authorList>
            <person name="Protasov E."/>
            <person name="Platt K."/>
            <person name="Poehlein A."/>
            <person name="Daniel R."/>
            <person name="Brune A."/>
        </authorList>
    </citation>
    <scope>NUCLEOTIDE SEQUENCE [LARGE SCALE GENOMIC DNA]</scope>
    <source>
        <strain evidence="1 2">At1</strain>
    </source>
</reference>
<organism evidence="1 2">
    <name type="scientific">Methanimicrococcus hacksteinii</name>
    <dbReference type="NCBI Taxonomy" id="3028293"/>
    <lineage>
        <taxon>Archaea</taxon>
        <taxon>Methanobacteriati</taxon>
        <taxon>Methanobacteriota</taxon>
        <taxon>Stenosarchaea group</taxon>
        <taxon>Methanomicrobia</taxon>
        <taxon>Methanosarcinales</taxon>
        <taxon>Methanosarcinaceae</taxon>
        <taxon>Methanimicrococcus</taxon>
    </lineage>
</organism>
<evidence type="ECO:0000313" key="2">
    <source>
        <dbReference type="Proteomes" id="UP001272052"/>
    </source>
</evidence>
<protein>
    <submittedName>
        <fullName evidence="1">Uncharacterized protein</fullName>
    </submittedName>
</protein>
<name>A0ABU3VN99_9EURY</name>
<dbReference type="RefSeq" id="WP_318785298.1">
    <property type="nucleotide sequence ID" value="NZ_JAWDKC010000011.1"/>
</dbReference>
<evidence type="ECO:0000313" key="1">
    <source>
        <dbReference type="EMBL" id="MDV0444889.1"/>
    </source>
</evidence>
<dbReference type="Proteomes" id="UP001272052">
    <property type="component" value="Unassembled WGS sequence"/>
</dbReference>
<proteinExistence type="predicted"/>
<dbReference type="EMBL" id="JAWDKC010000011">
    <property type="protein sequence ID" value="MDV0444889.1"/>
    <property type="molecule type" value="Genomic_DNA"/>
</dbReference>
<gene>
    <name evidence="1" type="ORF">MmiAt1_04350</name>
</gene>
<comment type="caution">
    <text evidence="1">The sequence shown here is derived from an EMBL/GenBank/DDBJ whole genome shotgun (WGS) entry which is preliminary data.</text>
</comment>
<sequence>MATNQNDSADKFEDPVLRDFFVTKDGLIFSVPDYFHPPEGIRSILRYIPDENGPRIRKSTGRKYRKAGFEESFDYLKAHHPDWTGEVAVVPR</sequence>
<accession>A0ABU3VN99</accession>